<dbReference type="PANTHER" id="PTHR10742">
    <property type="entry name" value="FLAVIN MONOAMINE OXIDASE"/>
    <property type="match status" value="1"/>
</dbReference>
<name>A0ABM1I658_POLDO</name>
<dbReference type="Gene3D" id="3.90.660.10">
    <property type="match status" value="1"/>
</dbReference>
<gene>
    <name evidence="4" type="primary">LOC107066014</name>
</gene>
<protein>
    <submittedName>
        <fullName evidence="4">Spermine oxidase-like</fullName>
    </submittedName>
</protein>
<dbReference type="SUPFAM" id="SSF54373">
    <property type="entry name" value="FAD-linked reductases, C-terminal domain"/>
    <property type="match status" value="1"/>
</dbReference>
<feature type="chain" id="PRO_5046452086" evidence="1">
    <location>
        <begin position="27"/>
        <end position="493"/>
    </location>
</feature>
<evidence type="ECO:0000259" key="2">
    <source>
        <dbReference type="Pfam" id="PF01593"/>
    </source>
</evidence>
<organism evidence="3 4">
    <name type="scientific">Polistes dominula</name>
    <name type="common">European paper wasp</name>
    <name type="synonym">Vespa dominula</name>
    <dbReference type="NCBI Taxonomy" id="743375"/>
    <lineage>
        <taxon>Eukaryota</taxon>
        <taxon>Metazoa</taxon>
        <taxon>Ecdysozoa</taxon>
        <taxon>Arthropoda</taxon>
        <taxon>Hexapoda</taxon>
        <taxon>Insecta</taxon>
        <taxon>Pterygota</taxon>
        <taxon>Neoptera</taxon>
        <taxon>Endopterygota</taxon>
        <taxon>Hymenoptera</taxon>
        <taxon>Apocrita</taxon>
        <taxon>Aculeata</taxon>
        <taxon>Vespoidea</taxon>
        <taxon>Vespidae</taxon>
        <taxon>Polistinae</taxon>
        <taxon>Polistini</taxon>
        <taxon>Polistes</taxon>
    </lineage>
</organism>
<dbReference type="Pfam" id="PF01593">
    <property type="entry name" value="Amino_oxidase"/>
    <property type="match status" value="1"/>
</dbReference>
<dbReference type="PANTHER" id="PTHR10742:SF398">
    <property type="entry name" value="AMINE OXIDASE DOMAIN-CONTAINING PROTEIN-RELATED"/>
    <property type="match status" value="1"/>
</dbReference>
<evidence type="ECO:0000313" key="3">
    <source>
        <dbReference type="Proteomes" id="UP000694924"/>
    </source>
</evidence>
<dbReference type="RefSeq" id="XP_015175695.1">
    <property type="nucleotide sequence ID" value="XM_015320209.1"/>
</dbReference>
<reference evidence="4" key="1">
    <citation type="submission" date="2025-08" db="UniProtKB">
        <authorList>
            <consortium name="RefSeq"/>
        </authorList>
    </citation>
    <scope>IDENTIFICATION</scope>
    <source>
        <tissue evidence="4">Whole body</tissue>
    </source>
</reference>
<keyword evidence="1" id="KW-0732">Signal</keyword>
<dbReference type="Proteomes" id="UP000694924">
    <property type="component" value="Unplaced"/>
</dbReference>
<dbReference type="SUPFAM" id="SSF51905">
    <property type="entry name" value="FAD/NAD(P)-binding domain"/>
    <property type="match status" value="1"/>
</dbReference>
<dbReference type="GeneID" id="107066014"/>
<dbReference type="Gene3D" id="3.50.50.60">
    <property type="entry name" value="FAD/NAD(P)-binding domain"/>
    <property type="match status" value="1"/>
</dbReference>
<dbReference type="InterPro" id="IPR036188">
    <property type="entry name" value="FAD/NAD-bd_sf"/>
</dbReference>
<dbReference type="InterPro" id="IPR002937">
    <property type="entry name" value="Amino_oxidase"/>
</dbReference>
<evidence type="ECO:0000256" key="1">
    <source>
        <dbReference type="SAM" id="SignalP"/>
    </source>
</evidence>
<dbReference type="InterPro" id="IPR050281">
    <property type="entry name" value="Flavin_monoamine_oxidase"/>
</dbReference>
<feature type="signal peptide" evidence="1">
    <location>
        <begin position="1"/>
        <end position="26"/>
    </location>
</feature>
<accession>A0ABM1I658</accession>
<proteinExistence type="predicted"/>
<sequence length="493" mass="56493">MYSTMFLKIFYIFLLFNRLINNFVNCQHSPRIVIVGAGPSGIAAASKLYENGFENILILEAQDRIGGRVYTTQFGEYVIDLGGQWVHGQKNNIAYDLAAPLDLLENSTWHFATFDSTGAKLDDQIFQDTVNLYEHAFNNVTLSDCTISAGEFLEQKFADYFNDHPEINTTLQNELLSFFNLVECSLSASDDWYEPSLNGEMEYEVCEGNLSINWKKRGYSTILDILMKRYPDPSKELPIMNKTLLNSEVINIDYSGNDSIKIHTNTEEYLADHVIVTPSLGVLKADYKTLFTPSLPESKITTINGLAFGTACKIFLHFDEPWWEFNSNWRFNFLFNETYKNEIENDPDKKWITNTTFFGSVENKPHLLLGWVTPKGCRFLETLPDDKVLKTSMELLHTFMGNHYNITEANAIIRSNWTHNKHFRGTYSFRSIESEKVNATAEKLSEPIIKNQRPTVLFAGEATSKRFYSTVHGAIDAGWREADRIIKLYTEIL</sequence>
<keyword evidence="3" id="KW-1185">Reference proteome</keyword>
<evidence type="ECO:0000313" key="4">
    <source>
        <dbReference type="RefSeq" id="XP_015175695.1"/>
    </source>
</evidence>
<dbReference type="PRINTS" id="PR00419">
    <property type="entry name" value="ADXRDTASE"/>
</dbReference>
<feature type="domain" description="Amine oxidase" evidence="2">
    <location>
        <begin position="40"/>
        <end position="486"/>
    </location>
</feature>